<evidence type="ECO:0000313" key="2">
    <source>
        <dbReference type="Proteomes" id="UP000237481"/>
    </source>
</evidence>
<name>A0A2S4L8Y2_9HYPO</name>
<sequence>MPCPDPEFWRYNCIVPVVAAAVGIHRLHLKTDPSVVRLAAVLGPVRSTSIQTSVDTMRFALLSVLASAAIAVATSANTIAASPATTLSVAWTSSSAAIESHAASPSKSDYGTHSSVISFSVSQSNSTATHVTTTVIPTARPNSTTSHTAEVTGGAIPQQMQASMVGLLGFCIMGLVML</sequence>
<accession>A0A2S4L8Y2</accession>
<dbReference type="OrthoDB" id="4906367at2759"/>
<gene>
    <name evidence="1" type="ORF">TPAR_00900</name>
</gene>
<comment type="caution">
    <text evidence="1">The sequence shown here is derived from an EMBL/GenBank/DDBJ whole genome shotgun (WGS) entry which is preliminary data.</text>
</comment>
<protein>
    <submittedName>
        <fullName evidence="1">Uncharacterized protein</fullName>
    </submittedName>
</protein>
<organism evidence="1 2">
    <name type="scientific">Tolypocladium paradoxum</name>
    <dbReference type="NCBI Taxonomy" id="94208"/>
    <lineage>
        <taxon>Eukaryota</taxon>
        <taxon>Fungi</taxon>
        <taxon>Dikarya</taxon>
        <taxon>Ascomycota</taxon>
        <taxon>Pezizomycotina</taxon>
        <taxon>Sordariomycetes</taxon>
        <taxon>Hypocreomycetidae</taxon>
        <taxon>Hypocreales</taxon>
        <taxon>Ophiocordycipitaceae</taxon>
        <taxon>Tolypocladium</taxon>
    </lineage>
</organism>
<reference evidence="1 2" key="1">
    <citation type="submission" date="2018-01" db="EMBL/GenBank/DDBJ databases">
        <title>Harnessing the power of phylogenomics to disentangle the directionality and signatures of interkingdom host jumping in the parasitic fungal genus Tolypocladium.</title>
        <authorList>
            <person name="Quandt C.A."/>
            <person name="Patterson W."/>
            <person name="Spatafora J.W."/>
        </authorList>
    </citation>
    <scope>NUCLEOTIDE SEQUENCE [LARGE SCALE GENOMIC DNA]</scope>
    <source>
        <strain evidence="1 2">NRBC 100945</strain>
    </source>
</reference>
<proteinExistence type="predicted"/>
<dbReference type="Proteomes" id="UP000237481">
    <property type="component" value="Unassembled WGS sequence"/>
</dbReference>
<dbReference type="AlphaFoldDB" id="A0A2S4L8Y2"/>
<dbReference type="EMBL" id="PKSG01000090">
    <property type="protein sequence ID" value="POR38905.1"/>
    <property type="molecule type" value="Genomic_DNA"/>
</dbReference>
<evidence type="ECO:0000313" key="1">
    <source>
        <dbReference type="EMBL" id="POR38905.1"/>
    </source>
</evidence>
<keyword evidence="2" id="KW-1185">Reference proteome</keyword>